<comment type="caution">
    <text evidence="3">The sequence shown here is derived from an EMBL/GenBank/DDBJ whole genome shotgun (WGS) entry which is preliminary data.</text>
</comment>
<dbReference type="SUPFAM" id="SSF140459">
    <property type="entry name" value="PE/PPE dimer-like"/>
    <property type="match status" value="1"/>
</dbReference>
<gene>
    <name evidence="3" type="ORF">DV20_27660</name>
</gene>
<keyword evidence="4" id="KW-1185">Reference proteome</keyword>
<comment type="similarity">
    <text evidence="1">Belongs to the mycobacterial PPE family.</text>
</comment>
<dbReference type="InterPro" id="IPR038332">
    <property type="entry name" value="PPE_sf"/>
</dbReference>
<sequence>MPEPPVPTARYEAYSHEAMAAEVERGNDPVAAGEAGARWDGLAKRLQESTADVAALVASSDEHWRGQAGDAARAALGRAAKWLSHSAAVSASVGRAVGAQAEVAARARADMPPPVTYDPASMIRDAASSGNVLVLAGLAGEMAARRAEAEAARQKAIDVLRTRDTALRGHVPAETFPVPPALGRA</sequence>
<name>A0A066TZD9_9PSEU</name>
<reference evidence="3 4" key="1">
    <citation type="submission" date="2014-05" db="EMBL/GenBank/DDBJ databases">
        <title>Draft genome sequence of Amycolatopsis rifamycinica DSM 46095.</title>
        <authorList>
            <person name="Lal R."/>
            <person name="Saxena A."/>
            <person name="Kumari R."/>
            <person name="Mukherjee U."/>
            <person name="Singh P."/>
            <person name="Sangwan N."/>
            <person name="Mahato N.K."/>
        </authorList>
    </citation>
    <scope>NUCLEOTIDE SEQUENCE [LARGE SCALE GENOMIC DNA]</scope>
    <source>
        <strain evidence="3 4">DSM 46095</strain>
    </source>
</reference>
<organism evidence="3 4">
    <name type="scientific">Amycolatopsis rifamycinica</name>
    <dbReference type="NCBI Taxonomy" id="287986"/>
    <lineage>
        <taxon>Bacteria</taxon>
        <taxon>Bacillati</taxon>
        <taxon>Actinomycetota</taxon>
        <taxon>Actinomycetes</taxon>
        <taxon>Pseudonocardiales</taxon>
        <taxon>Pseudonocardiaceae</taxon>
        <taxon>Amycolatopsis</taxon>
    </lineage>
</organism>
<dbReference type="Proteomes" id="UP000027345">
    <property type="component" value="Unassembled WGS sequence"/>
</dbReference>
<dbReference type="STRING" id="287986.DV20_27660"/>
<dbReference type="EMBL" id="JMQI01000058">
    <property type="protein sequence ID" value="KDN18987.1"/>
    <property type="molecule type" value="Genomic_DNA"/>
</dbReference>
<dbReference type="OrthoDB" id="3664672at2"/>
<proteinExistence type="inferred from homology"/>
<feature type="domain" description="PPE" evidence="2">
    <location>
        <begin position="11"/>
        <end position="121"/>
    </location>
</feature>
<protein>
    <recommendedName>
        <fullName evidence="2">PPE domain-containing protein</fullName>
    </recommendedName>
</protein>
<accession>A0A066TZD9</accession>
<dbReference type="eggNOG" id="COG5651">
    <property type="taxonomic scope" value="Bacteria"/>
</dbReference>
<evidence type="ECO:0000256" key="1">
    <source>
        <dbReference type="ARBA" id="ARBA00010652"/>
    </source>
</evidence>
<dbReference type="AlphaFoldDB" id="A0A066TZD9"/>
<dbReference type="RefSeq" id="WP_043785168.1">
    <property type="nucleotide sequence ID" value="NZ_JMQI01000058.1"/>
</dbReference>
<dbReference type="Pfam" id="PF00823">
    <property type="entry name" value="PPE"/>
    <property type="match status" value="1"/>
</dbReference>
<evidence type="ECO:0000313" key="3">
    <source>
        <dbReference type="EMBL" id="KDN18987.1"/>
    </source>
</evidence>
<evidence type="ECO:0000313" key="4">
    <source>
        <dbReference type="Proteomes" id="UP000027345"/>
    </source>
</evidence>
<evidence type="ECO:0000259" key="2">
    <source>
        <dbReference type="Pfam" id="PF00823"/>
    </source>
</evidence>
<dbReference type="InterPro" id="IPR000030">
    <property type="entry name" value="PPE_dom"/>
</dbReference>
<dbReference type="Gene3D" id="1.20.1260.20">
    <property type="entry name" value="PPE superfamily"/>
    <property type="match status" value="1"/>
</dbReference>